<dbReference type="GO" id="GO:0004930">
    <property type="term" value="F:G protein-coupled receptor activity"/>
    <property type="evidence" value="ECO:0007669"/>
    <property type="project" value="TreeGrafter"/>
</dbReference>
<evidence type="ECO:0000256" key="4">
    <source>
        <dbReference type="ARBA" id="ARBA00023136"/>
    </source>
</evidence>
<reference evidence="9 10" key="1">
    <citation type="submission" date="2020-08" db="EMBL/GenBank/DDBJ databases">
        <authorList>
            <person name="Hejnol A."/>
        </authorList>
    </citation>
    <scope>NUCLEOTIDE SEQUENCE [LARGE SCALE GENOMIC DNA]</scope>
</reference>
<dbReference type="PANTHER" id="PTHR23112">
    <property type="entry name" value="G PROTEIN-COUPLED RECEPTOR 157-RELATED"/>
    <property type="match status" value="1"/>
</dbReference>
<name>A0A7I8V948_9ANNE</name>
<dbReference type="Gene3D" id="1.20.1070.10">
    <property type="entry name" value="Rhodopsin 7-helix transmembrane proteins"/>
    <property type="match status" value="1"/>
</dbReference>
<keyword evidence="3 6" id="KW-1133">Transmembrane helix</keyword>
<evidence type="ECO:0000313" key="10">
    <source>
        <dbReference type="Proteomes" id="UP000549394"/>
    </source>
</evidence>
<keyword evidence="4 6" id="KW-0472">Membrane</keyword>
<keyword evidence="10" id="KW-1185">Reference proteome</keyword>
<dbReference type="SUPFAM" id="SSF81321">
    <property type="entry name" value="Family A G protein-coupled receptor-like"/>
    <property type="match status" value="1"/>
</dbReference>
<gene>
    <name evidence="9" type="ORF">DGYR_LOCUS1059</name>
</gene>
<feature type="domain" description="G-protein coupled receptors family 2 profile 2" evidence="7">
    <location>
        <begin position="23"/>
        <end position="284"/>
    </location>
</feature>
<evidence type="ECO:0000259" key="7">
    <source>
        <dbReference type="PROSITE" id="PS50261"/>
    </source>
</evidence>
<evidence type="ECO:0000256" key="1">
    <source>
        <dbReference type="ARBA" id="ARBA00004141"/>
    </source>
</evidence>
<dbReference type="PROSITE" id="PS50262">
    <property type="entry name" value="G_PROTEIN_RECEP_F1_2"/>
    <property type="match status" value="1"/>
</dbReference>
<feature type="transmembrane region" description="Helical" evidence="6">
    <location>
        <begin position="101"/>
        <end position="121"/>
    </location>
</feature>
<dbReference type="GO" id="GO:0005886">
    <property type="term" value="C:plasma membrane"/>
    <property type="evidence" value="ECO:0007669"/>
    <property type="project" value="TreeGrafter"/>
</dbReference>
<evidence type="ECO:0000256" key="6">
    <source>
        <dbReference type="SAM" id="Phobius"/>
    </source>
</evidence>
<accession>A0A7I8V948</accession>
<dbReference type="EMBL" id="CAJFCJ010000002">
    <property type="protein sequence ID" value="CAD5111830.1"/>
    <property type="molecule type" value="Genomic_DNA"/>
</dbReference>
<proteinExistence type="predicted"/>
<organism evidence="9 10">
    <name type="scientific">Dimorphilus gyrociliatus</name>
    <dbReference type="NCBI Taxonomy" id="2664684"/>
    <lineage>
        <taxon>Eukaryota</taxon>
        <taxon>Metazoa</taxon>
        <taxon>Spiralia</taxon>
        <taxon>Lophotrochozoa</taxon>
        <taxon>Annelida</taxon>
        <taxon>Polychaeta</taxon>
        <taxon>Polychaeta incertae sedis</taxon>
        <taxon>Dinophilidae</taxon>
        <taxon>Dimorphilus</taxon>
    </lineage>
</organism>
<dbReference type="PANTHER" id="PTHR23112:SF0">
    <property type="entry name" value="TRANSMEMBRANE PROTEIN 116"/>
    <property type="match status" value="1"/>
</dbReference>
<dbReference type="InterPro" id="IPR017981">
    <property type="entry name" value="GPCR_2-like_7TM"/>
</dbReference>
<evidence type="ECO:0000256" key="5">
    <source>
        <dbReference type="SAM" id="MobiDB-lite"/>
    </source>
</evidence>
<feature type="domain" description="G-protein coupled receptors family 1 profile" evidence="8">
    <location>
        <begin position="40"/>
        <end position="280"/>
    </location>
</feature>
<evidence type="ECO:0000259" key="8">
    <source>
        <dbReference type="PROSITE" id="PS50262"/>
    </source>
</evidence>
<sequence length="311" mass="35187">MQSTTTASNDPTVPVMGYPGAEFYVLHIIGLVSLGLSLSLSIFTQVSLMKKERTVFTRPIGERLVFYLTISDLGYCLNHIIDHTWMLAISYHPPDIPCAIFASILNLFVFSQSLIVVFTAFNAFMMVVKEIKVELGKYDWKLLLYAYGIPFSISLGVAISNHWGPSGAWCFLDKRKPGEKVLSIIVAAAFITVFFSNIINYGLVWMKIKRVSASMATTTSQAKYHRTAKVMMLFVAVYIAQWWAYIGYAIHGFVEVQPVFWVAVVSTFSNLGGLFNFITYTFVKKNQQNVRDSSSDEGQTVERRTKSYRRY</sequence>
<dbReference type="InterPro" id="IPR017452">
    <property type="entry name" value="GPCR_Rhodpsn_7TM"/>
</dbReference>
<protein>
    <submittedName>
        <fullName evidence="9">DgyrCDS1099</fullName>
    </submittedName>
</protein>
<feature type="transmembrane region" description="Helical" evidence="6">
    <location>
        <begin position="23"/>
        <end position="43"/>
    </location>
</feature>
<comment type="subcellular location">
    <subcellularLocation>
        <location evidence="1">Membrane</location>
        <topology evidence="1">Multi-pass membrane protein</topology>
    </subcellularLocation>
</comment>
<feature type="transmembrane region" description="Helical" evidence="6">
    <location>
        <begin position="258"/>
        <end position="283"/>
    </location>
</feature>
<keyword evidence="2 6" id="KW-0812">Transmembrane</keyword>
<dbReference type="AlphaFoldDB" id="A0A7I8V948"/>
<evidence type="ECO:0000256" key="3">
    <source>
        <dbReference type="ARBA" id="ARBA00022989"/>
    </source>
</evidence>
<dbReference type="OrthoDB" id="6115658at2759"/>
<evidence type="ECO:0000256" key="2">
    <source>
        <dbReference type="ARBA" id="ARBA00022692"/>
    </source>
</evidence>
<dbReference type="GO" id="GO:0007189">
    <property type="term" value="P:adenylate cyclase-activating G protein-coupled receptor signaling pathway"/>
    <property type="evidence" value="ECO:0007669"/>
    <property type="project" value="TreeGrafter"/>
</dbReference>
<dbReference type="GO" id="GO:0007166">
    <property type="term" value="P:cell surface receptor signaling pathway"/>
    <property type="evidence" value="ECO:0007669"/>
    <property type="project" value="InterPro"/>
</dbReference>
<feature type="region of interest" description="Disordered" evidence="5">
    <location>
        <begin position="292"/>
        <end position="311"/>
    </location>
</feature>
<evidence type="ECO:0000313" key="9">
    <source>
        <dbReference type="EMBL" id="CAD5111830.1"/>
    </source>
</evidence>
<feature type="transmembrane region" description="Helical" evidence="6">
    <location>
        <begin position="181"/>
        <end position="206"/>
    </location>
</feature>
<dbReference type="PROSITE" id="PS50261">
    <property type="entry name" value="G_PROTEIN_RECEP_F2_4"/>
    <property type="match status" value="1"/>
</dbReference>
<comment type="caution">
    <text evidence="9">The sequence shown here is derived from an EMBL/GenBank/DDBJ whole genome shotgun (WGS) entry which is preliminary data.</text>
</comment>
<dbReference type="Proteomes" id="UP000549394">
    <property type="component" value="Unassembled WGS sequence"/>
</dbReference>
<feature type="transmembrane region" description="Helical" evidence="6">
    <location>
        <begin position="142"/>
        <end position="161"/>
    </location>
</feature>
<feature type="transmembrane region" description="Helical" evidence="6">
    <location>
        <begin position="64"/>
        <end position="81"/>
    </location>
</feature>
<feature type="transmembrane region" description="Helical" evidence="6">
    <location>
        <begin position="227"/>
        <end position="246"/>
    </location>
</feature>